<keyword evidence="3" id="KW-1185">Reference proteome</keyword>
<dbReference type="KEGG" id="ssl:SS1G_09518"/>
<dbReference type="EMBL" id="CH476633">
    <property type="protein sequence ID" value="EDN93651.1"/>
    <property type="molecule type" value="Genomic_DNA"/>
</dbReference>
<dbReference type="Proteomes" id="UP000001312">
    <property type="component" value="Unassembled WGS sequence"/>
</dbReference>
<proteinExistence type="predicted"/>
<dbReference type="HOGENOM" id="CLU_742193_0_0_1"/>
<evidence type="ECO:0000313" key="2">
    <source>
        <dbReference type="EMBL" id="EDN93651.1"/>
    </source>
</evidence>
<dbReference type="SUPFAM" id="SSF56112">
    <property type="entry name" value="Protein kinase-like (PK-like)"/>
    <property type="match status" value="1"/>
</dbReference>
<keyword evidence="1" id="KW-0175">Coiled coil</keyword>
<sequence length="373" mass="43826">MSKISNQQTVLLIVAFWQERRRKQAWNMRMTGMWSNSMDILLDGWRREFRFWSGRPSWTNGHDKLWDHPAGYMRSFNKEAWFWIDTDGNPVSSTPHPPPSPPSPPLLASSDYYSIKLDPDEIQGPLEFRMGQRLVTATTADRIDPQRTVYRLKIEKPSILDYIPVLFIQSILKSLFSLCPSIKTTYPEWFLPSIVIVKKRKPDWDNEFEVEKRMYRRLQPLQGRFIPYFYGEATYDGSPALVLSEIIGRRLYDLTMKHGEDDEFKRKLEEVYKALTTHGVTHEDPKLDNAIDVGDRVMIFDLEQCVIEKTNWEGSVNKGSVIYLLESLQSNRQYEDEARQREEERLKEKAEAKAERRRLLNLTYSSSSQRGEE</sequence>
<dbReference type="RefSeq" id="XP_001589796.1">
    <property type="nucleotide sequence ID" value="XM_001589746.1"/>
</dbReference>
<dbReference type="InParanoid" id="A7EW09"/>
<reference evidence="3" key="1">
    <citation type="journal article" date="2011" name="PLoS Genet.">
        <title>Genomic analysis of the necrotrophic fungal pathogens Sclerotinia sclerotiorum and Botrytis cinerea.</title>
        <authorList>
            <person name="Amselem J."/>
            <person name="Cuomo C.A."/>
            <person name="van Kan J.A."/>
            <person name="Viaud M."/>
            <person name="Benito E.P."/>
            <person name="Couloux A."/>
            <person name="Coutinho P.M."/>
            <person name="de Vries R.P."/>
            <person name="Dyer P.S."/>
            <person name="Fillinger S."/>
            <person name="Fournier E."/>
            <person name="Gout L."/>
            <person name="Hahn M."/>
            <person name="Kohn L."/>
            <person name="Lapalu N."/>
            <person name="Plummer K.M."/>
            <person name="Pradier J.M."/>
            <person name="Quevillon E."/>
            <person name="Sharon A."/>
            <person name="Simon A."/>
            <person name="ten Have A."/>
            <person name="Tudzynski B."/>
            <person name="Tudzynski P."/>
            <person name="Wincker P."/>
            <person name="Andrew M."/>
            <person name="Anthouard V."/>
            <person name="Beever R.E."/>
            <person name="Beffa R."/>
            <person name="Benoit I."/>
            <person name="Bouzid O."/>
            <person name="Brault B."/>
            <person name="Chen Z."/>
            <person name="Choquer M."/>
            <person name="Collemare J."/>
            <person name="Cotton P."/>
            <person name="Danchin E.G."/>
            <person name="Da Silva C."/>
            <person name="Gautier A."/>
            <person name="Giraud C."/>
            <person name="Giraud T."/>
            <person name="Gonzalez C."/>
            <person name="Grossetete S."/>
            <person name="Guldener U."/>
            <person name="Henrissat B."/>
            <person name="Howlett B.J."/>
            <person name="Kodira C."/>
            <person name="Kretschmer M."/>
            <person name="Lappartient A."/>
            <person name="Leroch M."/>
            <person name="Levis C."/>
            <person name="Mauceli E."/>
            <person name="Neuveglise C."/>
            <person name="Oeser B."/>
            <person name="Pearson M."/>
            <person name="Poulain J."/>
            <person name="Poussereau N."/>
            <person name="Quesneville H."/>
            <person name="Rascle C."/>
            <person name="Schumacher J."/>
            <person name="Segurens B."/>
            <person name="Sexton A."/>
            <person name="Silva E."/>
            <person name="Sirven C."/>
            <person name="Soanes D.M."/>
            <person name="Talbot N.J."/>
            <person name="Templeton M."/>
            <person name="Yandava C."/>
            <person name="Yarden O."/>
            <person name="Zeng Q."/>
            <person name="Rollins J.A."/>
            <person name="Lebrun M.H."/>
            <person name="Dickman M."/>
        </authorList>
    </citation>
    <scope>NUCLEOTIDE SEQUENCE [LARGE SCALE GENOMIC DNA]</scope>
    <source>
        <strain evidence="3">ATCC 18683 / 1980 / Ss-1</strain>
    </source>
</reference>
<dbReference type="AlphaFoldDB" id="A7EW09"/>
<organism evidence="2 3">
    <name type="scientific">Sclerotinia sclerotiorum (strain ATCC 18683 / 1980 / Ss-1)</name>
    <name type="common">White mold</name>
    <name type="synonym">Whetzelinia sclerotiorum</name>
    <dbReference type="NCBI Taxonomy" id="665079"/>
    <lineage>
        <taxon>Eukaryota</taxon>
        <taxon>Fungi</taxon>
        <taxon>Dikarya</taxon>
        <taxon>Ascomycota</taxon>
        <taxon>Pezizomycotina</taxon>
        <taxon>Leotiomycetes</taxon>
        <taxon>Helotiales</taxon>
        <taxon>Sclerotiniaceae</taxon>
        <taxon>Sclerotinia</taxon>
    </lineage>
</organism>
<feature type="coiled-coil region" evidence="1">
    <location>
        <begin position="324"/>
        <end position="355"/>
    </location>
</feature>
<dbReference type="eggNOG" id="ENOG502R0ZW">
    <property type="taxonomic scope" value="Eukaryota"/>
</dbReference>
<gene>
    <name evidence="2" type="ORF">SS1G_09518</name>
</gene>
<name>A7EW09_SCLS1</name>
<evidence type="ECO:0000256" key="1">
    <source>
        <dbReference type="SAM" id="Coils"/>
    </source>
</evidence>
<dbReference type="GeneID" id="5485769"/>
<accession>A7EW09</accession>
<evidence type="ECO:0000313" key="3">
    <source>
        <dbReference type="Proteomes" id="UP000001312"/>
    </source>
</evidence>
<evidence type="ECO:0008006" key="4">
    <source>
        <dbReference type="Google" id="ProtNLM"/>
    </source>
</evidence>
<dbReference type="InterPro" id="IPR011009">
    <property type="entry name" value="Kinase-like_dom_sf"/>
</dbReference>
<protein>
    <recommendedName>
        <fullName evidence="4">Protein kinase domain-containing protein</fullName>
    </recommendedName>
</protein>